<dbReference type="PANTHER" id="PTHR48436:SF1">
    <property type="entry name" value="2, PUTATIVE-RELATED"/>
    <property type="match status" value="1"/>
</dbReference>
<dbReference type="PANTHER" id="PTHR48436">
    <property type="entry name" value="2, PUTATIVE-RELATED"/>
    <property type="match status" value="1"/>
</dbReference>
<proteinExistence type="predicted"/>
<feature type="compositionally biased region" description="Acidic residues" evidence="1">
    <location>
        <begin position="42"/>
        <end position="55"/>
    </location>
</feature>
<sequence>MTSMYSKEDGEALFRNYPRAALPYFGQHPAHANNNKDKQEDQDHENDDEGDNADVELDHDQYNYGWGRLLSIGYPDSGAGWIAIQISWRVVVSMAAALLVFYITTKPPPPQVSVKMVGLEQWELGEGVDGNGVNSKILNCNASINLVIENKSNLFPLHIHPPLLQMYFGRFPFATSKLDRELFAESNGTTVFKLWVGTRNKAMYAAGRAMEDMLDSGEGLPVVVRLRFLSWFRVMSGVINVKFHHHSDCLLFLSKSPNNKRLTHLFNTTCPLISL</sequence>
<feature type="region of interest" description="Disordered" evidence="1">
    <location>
        <begin position="26"/>
        <end position="55"/>
    </location>
</feature>
<organism evidence="2 3">
    <name type="scientific">Cuscuta epithymum</name>
    <dbReference type="NCBI Taxonomy" id="186058"/>
    <lineage>
        <taxon>Eukaryota</taxon>
        <taxon>Viridiplantae</taxon>
        <taxon>Streptophyta</taxon>
        <taxon>Embryophyta</taxon>
        <taxon>Tracheophyta</taxon>
        <taxon>Spermatophyta</taxon>
        <taxon>Magnoliopsida</taxon>
        <taxon>eudicotyledons</taxon>
        <taxon>Gunneridae</taxon>
        <taxon>Pentapetalae</taxon>
        <taxon>asterids</taxon>
        <taxon>lamiids</taxon>
        <taxon>Solanales</taxon>
        <taxon>Convolvulaceae</taxon>
        <taxon>Cuscuteae</taxon>
        <taxon>Cuscuta</taxon>
        <taxon>Cuscuta subgen. Cuscuta</taxon>
    </lineage>
</organism>
<comment type="caution">
    <text evidence="2">The sequence shown here is derived from an EMBL/GenBank/DDBJ whole genome shotgun (WGS) entry which is preliminary data.</text>
</comment>
<keyword evidence="3" id="KW-1185">Reference proteome</keyword>
<reference evidence="2" key="1">
    <citation type="submission" date="2022-07" db="EMBL/GenBank/DDBJ databases">
        <authorList>
            <person name="Macas J."/>
            <person name="Novak P."/>
            <person name="Neumann P."/>
        </authorList>
    </citation>
    <scope>NUCLEOTIDE SEQUENCE</scope>
</reference>
<dbReference type="InterPro" id="IPR055276">
    <property type="entry name" value="NHL41-like"/>
</dbReference>
<protein>
    <recommendedName>
        <fullName evidence="4">Late embryogenesis abundant protein LEA-2 subgroup domain-containing protein</fullName>
    </recommendedName>
</protein>
<dbReference type="EMBL" id="CAMAPF010000928">
    <property type="protein sequence ID" value="CAH9122884.1"/>
    <property type="molecule type" value="Genomic_DNA"/>
</dbReference>
<evidence type="ECO:0000313" key="3">
    <source>
        <dbReference type="Proteomes" id="UP001152523"/>
    </source>
</evidence>
<accession>A0AAV0EFB9</accession>
<dbReference type="AlphaFoldDB" id="A0AAV0EFB9"/>
<gene>
    <name evidence="2" type="ORF">CEPIT_LOCUS24798</name>
</gene>
<dbReference type="Proteomes" id="UP001152523">
    <property type="component" value="Unassembled WGS sequence"/>
</dbReference>
<evidence type="ECO:0008006" key="4">
    <source>
        <dbReference type="Google" id="ProtNLM"/>
    </source>
</evidence>
<name>A0AAV0EFB9_9ASTE</name>
<evidence type="ECO:0000256" key="1">
    <source>
        <dbReference type="SAM" id="MobiDB-lite"/>
    </source>
</evidence>
<evidence type="ECO:0000313" key="2">
    <source>
        <dbReference type="EMBL" id="CAH9122884.1"/>
    </source>
</evidence>